<evidence type="ECO:0000313" key="6">
    <source>
        <dbReference type="Proteomes" id="UP001634007"/>
    </source>
</evidence>
<dbReference type="GO" id="GO:0008168">
    <property type="term" value="F:methyltransferase activity"/>
    <property type="evidence" value="ECO:0007669"/>
    <property type="project" value="UniProtKB-KW"/>
</dbReference>
<evidence type="ECO:0000313" key="5">
    <source>
        <dbReference type="EMBL" id="KAL3718021.1"/>
    </source>
</evidence>
<dbReference type="GO" id="GO:0046872">
    <property type="term" value="F:metal ion binding"/>
    <property type="evidence" value="ECO:0007669"/>
    <property type="project" value="UniProtKB-KW"/>
</dbReference>
<sequence>MDVKEVLFMSRGDGEDSYAQTSTYPQKIASLAKPAVASAVASLLEEGFFPCELLSVADLGCALGPSTVIFMSTVMESVRKKCAHSKCPPPELQFYLNDLPGNDFNTLFKSLSSFSQNNESLSCFIMGAPGTFHGRLFPRNCLHLVHSSYSVHWLSQVPNLKSKEGLPLNKGRIYISETSPGVVKEAYLAQFRVDLSTFLKFRSEEMVNNGYLVLVLNGRKDKDFAGINSHYIMEKLGEAIANLVSEGFVEEGKLDTLNMPHYTASSEEVQGIIDEEGSFEIEHMEIIEVDVGGTTPDEDPHSRGRKMAKDARSFTGSIISHHLGKEIMDKLYYEKLPIIIGDDLAKERRMGISIIVVLKKHIL</sequence>
<gene>
    <name evidence="5" type="ORF">ACJRO7_003196</name>
</gene>
<dbReference type="Proteomes" id="UP001634007">
    <property type="component" value="Unassembled WGS sequence"/>
</dbReference>
<proteinExistence type="predicted"/>
<keyword evidence="6" id="KW-1185">Reference proteome</keyword>
<keyword evidence="2" id="KW-0808">Transferase</keyword>
<evidence type="ECO:0000256" key="1">
    <source>
        <dbReference type="ARBA" id="ARBA00022603"/>
    </source>
</evidence>
<dbReference type="InterPro" id="IPR005299">
    <property type="entry name" value="MeTrfase_7"/>
</dbReference>
<comment type="caution">
    <text evidence="5">The sequence shown here is derived from an EMBL/GenBank/DDBJ whole genome shotgun (WGS) entry which is preliminary data.</text>
</comment>
<dbReference type="Pfam" id="PF03492">
    <property type="entry name" value="Methyltransf_7"/>
    <property type="match status" value="1"/>
</dbReference>
<dbReference type="InterPro" id="IPR029063">
    <property type="entry name" value="SAM-dependent_MTases_sf"/>
</dbReference>
<name>A0ABD3IU19_EUCGL</name>
<dbReference type="PANTHER" id="PTHR31009">
    <property type="entry name" value="S-ADENOSYL-L-METHIONINE:CARBOXYL METHYLTRANSFERASE FAMILY PROTEIN"/>
    <property type="match status" value="1"/>
</dbReference>
<reference evidence="5 6" key="1">
    <citation type="submission" date="2024-11" db="EMBL/GenBank/DDBJ databases">
        <title>Chromosome-level genome assembly of Eucalyptus globulus Labill. provides insights into its genome evolution.</title>
        <authorList>
            <person name="Li X."/>
        </authorList>
    </citation>
    <scope>NUCLEOTIDE SEQUENCE [LARGE SCALE GENOMIC DNA]</scope>
    <source>
        <strain evidence="5">CL2024</strain>
        <tissue evidence="5">Fresh tender leaves</tissue>
    </source>
</reference>
<protein>
    <submittedName>
        <fullName evidence="5">Uncharacterized protein</fullName>
    </submittedName>
</protein>
<dbReference type="AlphaFoldDB" id="A0ABD3IU19"/>
<dbReference type="SUPFAM" id="SSF53335">
    <property type="entry name" value="S-adenosyl-L-methionine-dependent methyltransferases"/>
    <property type="match status" value="1"/>
</dbReference>
<evidence type="ECO:0000256" key="2">
    <source>
        <dbReference type="ARBA" id="ARBA00022679"/>
    </source>
</evidence>
<organism evidence="5 6">
    <name type="scientific">Eucalyptus globulus</name>
    <name type="common">Tasmanian blue gum</name>
    <dbReference type="NCBI Taxonomy" id="34317"/>
    <lineage>
        <taxon>Eukaryota</taxon>
        <taxon>Viridiplantae</taxon>
        <taxon>Streptophyta</taxon>
        <taxon>Embryophyta</taxon>
        <taxon>Tracheophyta</taxon>
        <taxon>Spermatophyta</taxon>
        <taxon>Magnoliopsida</taxon>
        <taxon>eudicotyledons</taxon>
        <taxon>Gunneridae</taxon>
        <taxon>Pentapetalae</taxon>
        <taxon>rosids</taxon>
        <taxon>malvids</taxon>
        <taxon>Myrtales</taxon>
        <taxon>Myrtaceae</taxon>
        <taxon>Myrtoideae</taxon>
        <taxon>Eucalypteae</taxon>
        <taxon>Eucalyptus</taxon>
    </lineage>
</organism>
<evidence type="ECO:0000256" key="3">
    <source>
        <dbReference type="ARBA" id="ARBA00022723"/>
    </source>
</evidence>
<dbReference type="Gene3D" id="1.10.1200.270">
    <property type="entry name" value="Methyltransferase, alpha-helical capping domain"/>
    <property type="match status" value="1"/>
</dbReference>
<keyword evidence="3" id="KW-0479">Metal-binding</keyword>
<keyword evidence="1" id="KW-0489">Methyltransferase</keyword>
<evidence type="ECO:0000256" key="4">
    <source>
        <dbReference type="ARBA" id="ARBA00022842"/>
    </source>
</evidence>
<accession>A0ABD3IU19</accession>
<dbReference type="InterPro" id="IPR042086">
    <property type="entry name" value="MeTrfase_capping"/>
</dbReference>
<dbReference type="Gene3D" id="3.40.50.150">
    <property type="entry name" value="Vaccinia Virus protein VP39"/>
    <property type="match status" value="1"/>
</dbReference>
<dbReference type="EMBL" id="JBJKBG010000010">
    <property type="protein sequence ID" value="KAL3718021.1"/>
    <property type="molecule type" value="Genomic_DNA"/>
</dbReference>
<dbReference type="GO" id="GO:0032259">
    <property type="term" value="P:methylation"/>
    <property type="evidence" value="ECO:0007669"/>
    <property type="project" value="UniProtKB-KW"/>
</dbReference>
<keyword evidence="4" id="KW-0460">Magnesium</keyword>